<accession>A0A3Q4MLM5</accession>
<reference evidence="4" key="2">
    <citation type="submission" date="2025-09" db="UniProtKB">
        <authorList>
            <consortium name="Ensembl"/>
        </authorList>
    </citation>
    <scope>IDENTIFICATION</scope>
</reference>
<dbReference type="PROSITE" id="PS00135">
    <property type="entry name" value="TRYPSIN_SER"/>
    <property type="match status" value="1"/>
</dbReference>
<dbReference type="CDD" id="cd00190">
    <property type="entry name" value="Tryp_SPc"/>
    <property type="match status" value="1"/>
</dbReference>
<dbReference type="InterPro" id="IPR001314">
    <property type="entry name" value="Peptidase_S1A"/>
</dbReference>
<dbReference type="FunFam" id="2.40.10.10:FF:000165">
    <property type="entry name" value="Trypsin-like serine protease"/>
    <property type="match status" value="1"/>
</dbReference>
<organism evidence="4 5">
    <name type="scientific">Neolamprologus brichardi</name>
    <name type="common">Fairy cichlid</name>
    <name type="synonym">Lamprologus brichardi</name>
    <dbReference type="NCBI Taxonomy" id="32507"/>
    <lineage>
        <taxon>Eukaryota</taxon>
        <taxon>Metazoa</taxon>
        <taxon>Chordata</taxon>
        <taxon>Craniata</taxon>
        <taxon>Vertebrata</taxon>
        <taxon>Euteleostomi</taxon>
        <taxon>Actinopterygii</taxon>
        <taxon>Neopterygii</taxon>
        <taxon>Teleostei</taxon>
        <taxon>Neoteleostei</taxon>
        <taxon>Acanthomorphata</taxon>
        <taxon>Ovalentaria</taxon>
        <taxon>Cichlomorphae</taxon>
        <taxon>Cichliformes</taxon>
        <taxon>Cichlidae</taxon>
        <taxon>African cichlids</taxon>
        <taxon>Pseudocrenilabrinae</taxon>
        <taxon>Lamprologini</taxon>
        <taxon>Neolamprologus</taxon>
    </lineage>
</organism>
<dbReference type="InterPro" id="IPR018114">
    <property type="entry name" value="TRYPSIN_HIS"/>
</dbReference>
<proteinExistence type="predicted"/>
<dbReference type="GO" id="GO:0006508">
    <property type="term" value="P:proteolysis"/>
    <property type="evidence" value="ECO:0007669"/>
    <property type="project" value="UniProtKB-KW"/>
</dbReference>
<keyword evidence="2" id="KW-0378">Hydrolase</keyword>
<feature type="domain" description="Peptidase S1" evidence="3">
    <location>
        <begin position="99"/>
        <end position="346"/>
    </location>
</feature>
<dbReference type="PROSITE" id="PS50240">
    <property type="entry name" value="TRYPSIN_DOM"/>
    <property type="match status" value="1"/>
</dbReference>
<dbReference type="Bgee" id="ENSNBRG00000010128">
    <property type="expression patterns" value="Expressed in testis and 1 other cell type or tissue"/>
</dbReference>
<dbReference type="GO" id="GO:0005615">
    <property type="term" value="C:extracellular space"/>
    <property type="evidence" value="ECO:0007669"/>
    <property type="project" value="TreeGrafter"/>
</dbReference>
<dbReference type="Pfam" id="PF00089">
    <property type="entry name" value="Trypsin"/>
    <property type="match status" value="1"/>
</dbReference>
<evidence type="ECO:0000256" key="2">
    <source>
        <dbReference type="RuleBase" id="RU363034"/>
    </source>
</evidence>
<dbReference type="SUPFAM" id="SSF50494">
    <property type="entry name" value="Trypsin-like serine proteases"/>
    <property type="match status" value="1"/>
</dbReference>
<dbReference type="GO" id="GO:0004252">
    <property type="term" value="F:serine-type endopeptidase activity"/>
    <property type="evidence" value="ECO:0007669"/>
    <property type="project" value="InterPro"/>
</dbReference>
<dbReference type="Ensembl" id="ENSNBRT00000014262.1">
    <property type="protein sequence ID" value="ENSNBRP00000013884.1"/>
    <property type="gene ID" value="ENSNBRG00000010128.1"/>
</dbReference>
<dbReference type="InterPro" id="IPR050850">
    <property type="entry name" value="Peptidase_S1_Elastase_sf"/>
</dbReference>
<keyword evidence="5" id="KW-1185">Reference proteome</keyword>
<protein>
    <submittedName>
        <fullName evidence="4">Zgc:154142</fullName>
    </submittedName>
</protein>
<dbReference type="InterPro" id="IPR033116">
    <property type="entry name" value="TRYPSIN_SER"/>
</dbReference>
<dbReference type="PANTHER" id="PTHR24257:SF10">
    <property type="entry name" value="ELASTASE-1"/>
    <property type="match status" value="1"/>
</dbReference>
<dbReference type="PROSITE" id="PS00134">
    <property type="entry name" value="TRYPSIN_HIS"/>
    <property type="match status" value="1"/>
</dbReference>
<keyword evidence="2" id="KW-0720">Serine protease</keyword>
<evidence type="ECO:0000259" key="3">
    <source>
        <dbReference type="PROSITE" id="PS50240"/>
    </source>
</evidence>
<keyword evidence="2" id="KW-0645">Protease</keyword>
<dbReference type="PANTHER" id="PTHR24257">
    <property type="entry name" value="CHYMOTRYPSIN-LIKE ELASTASE FAMILY MEMBER"/>
    <property type="match status" value="1"/>
</dbReference>
<sequence>MKIKTLQYVCILLKARIIRTQFKPDTTGKLFKKNTSLLAADTCRLFRLYLHRHRFVCVACTVHKQIISRETLYMWVFAFPDWPSTCGKPAIPPAVVSRIVNGEPATPHSWPWQVSMQPEPTFSHTCGGTLIHKNWVLTAAHCFIRYIYADELERWRMCLGKHNLTYTEPSERCFGISGIYRHEGFKYPTVPSVEFDIALVRLDGEVTPTDEISFACLPSEEEALPEGKKCYATGWGDETACPLLDLMSLNQVALPVVPYDTCNRMDYWWFQVKTSMICCGYTLPDELKSVCQGDSGGPLVCQDKIGDPWEVHGITSFGPIGCIMNKKPSVFTRSSAYIPWITNVIRRDLYNEHSMNPAL</sequence>
<dbReference type="AlphaFoldDB" id="A0A3Q4MLM5"/>
<evidence type="ECO:0000256" key="1">
    <source>
        <dbReference type="ARBA" id="ARBA00023157"/>
    </source>
</evidence>
<dbReference type="InterPro" id="IPR001254">
    <property type="entry name" value="Trypsin_dom"/>
</dbReference>
<keyword evidence="1" id="KW-1015">Disulfide bond</keyword>
<dbReference type="GeneTree" id="ENSGT01030000234528"/>
<dbReference type="PRINTS" id="PR00722">
    <property type="entry name" value="CHYMOTRYPSIN"/>
</dbReference>
<reference evidence="4" key="1">
    <citation type="submission" date="2025-08" db="UniProtKB">
        <authorList>
            <consortium name="Ensembl"/>
        </authorList>
    </citation>
    <scope>IDENTIFICATION</scope>
</reference>
<evidence type="ECO:0000313" key="4">
    <source>
        <dbReference type="Ensembl" id="ENSNBRP00000013884.1"/>
    </source>
</evidence>
<dbReference type="Gene3D" id="2.40.10.10">
    <property type="entry name" value="Trypsin-like serine proteases"/>
    <property type="match status" value="3"/>
</dbReference>
<dbReference type="Proteomes" id="UP000261580">
    <property type="component" value="Unassembled WGS sequence"/>
</dbReference>
<name>A0A3Q4MLM5_NEOBR</name>
<dbReference type="SMART" id="SM00020">
    <property type="entry name" value="Tryp_SPc"/>
    <property type="match status" value="1"/>
</dbReference>
<evidence type="ECO:0000313" key="5">
    <source>
        <dbReference type="Proteomes" id="UP000261580"/>
    </source>
</evidence>
<dbReference type="InterPro" id="IPR009003">
    <property type="entry name" value="Peptidase_S1_PA"/>
</dbReference>
<dbReference type="InterPro" id="IPR043504">
    <property type="entry name" value="Peptidase_S1_PA_chymotrypsin"/>
</dbReference>